<dbReference type="EMBL" id="MK072529">
    <property type="protein sequence ID" value="AYV87083.1"/>
    <property type="molecule type" value="Genomic_DNA"/>
</dbReference>
<feature type="domain" description="DNA2/NAM7 helicase-like C-terminal" evidence="4">
    <location>
        <begin position="486"/>
        <end position="687"/>
    </location>
</feature>
<protein>
    <submittedName>
        <fullName evidence="5">Putative RNA helicase SDE3</fullName>
    </submittedName>
</protein>
<gene>
    <name evidence="5" type="ORF">Sylvanvirus23_8</name>
</gene>
<evidence type="ECO:0000259" key="4">
    <source>
        <dbReference type="Pfam" id="PF13087"/>
    </source>
</evidence>
<evidence type="ECO:0000256" key="2">
    <source>
        <dbReference type="ARBA" id="ARBA00022490"/>
    </source>
</evidence>
<keyword evidence="5" id="KW-0378">Hydrolase</keyword>
<dbReference type="InterPro" id="IPR041679">
    <property type="entry name" value="DNA2/NAM7-like_C"/>
</dbReference>
<keyword evidence="5" id="KW-0547">Nucleotide-binding</keyword>
<dbReference type="Pfam" id="PF13087">
    <property type="entry name" value="AAA_12"/>
    <property type="match status" value="1"/>
</dbReference>
<dbReference type="Pfam" id="PF13086">
    <property type="entry name" value="AAA_11"/>
    <property type="match status" value="2"/>
</dbReference>
<organism evidence="5">
    <name type="scientific">Sylvanvirus sp</name>
    <dbReference type="NCBI Taxonomy" id="2487774"/>
    <lineage>
        <taxon>Viruses</taxon>
    </lineage>
</organism>
<dbReference type="GO" id="GO:0004386">
    <property type="term" value="F:helicase activity"/>
    <property type="evidence" value="ECO:0007669"/>
    <property type="project" value="UniProtKB-KW"/>
</dbReference>
<keyword evidence="2" id="KW-0963">Cytoplasm</keyword>
<proteinExistence type="predicted"/>
<keyword evidence="5" id="KW-0347">Helicase</keyword>
<dbReference type="Gene3D" id="3.40.50.300">
    <property type="entry name" value="P-loop containing nucleotide triphosphate hydrolases"/>
    <property type="match status" value="2"/>
</dbReference>
<dbReference type="CDD" id="cd18808">
    <property type="entry name" value="SF1_C_Upf1"/>
    <property type="match status" value="1"/>
</dbReference>
<dbReference type="InterPro" id="IPR047187">
    <property type="entry name" value="SF1_C_Upf1"/>
</dbReference>
<dbReference type="InterPro" id="IPR027417">
    <property type="entry name" value="P-loop_NTPase"/>
</dbReference>
<evidence type="ECO:0000259" key="3">
    <source>
        <dbReference type="Pfam" id="PF13086"/>
    </source>
</evidence>
<feature type="domain" description="DNA2/NAM7 helicase helicase" evidence="3">
    <location>
        <begin position="408"/>
        <end position="477"/>
    </location>
</feature>
<evidence type="ECO:0000256" key="1">
    <source>
        <dbReference type="ARBA" id="ARBA00004496"/>
    </source>
</evidence>
<dbReference type="PANTHER" id="PTHR45418">
    <property type="entry name" value="CANCER/TESTIS ANTIGEN 55"/>
    <property type="match status" value="1"/>
</dbReference>
<comment type="subcellular location">
    <subcellularLocation>
        <location evidence="1">Cytoplasm</location>
    </subcellularLocation>
</comment>
<sequence length="721" mass="82118">MESETRKTFTLNDQKDKIIQRGKISASCDYSKLNREARSFVSKIEKDMMDRPSMYSKSYIPHPDNLHDTCVFRRSIKDESWASTSASPLNTYLLNLRNAIRYEYIQKELDLKEFDMFNVKLEITKRFNGNKALLKVPGIAEGKPSLSIHDKVHLVWGTDRGIQRLEVFIMNVLGDSNIIIDYPFDKIDGVYIPNPEYMLFHVRFEVFCDHHLLHVYNRILYDMFSSSDPDMNQVVMLMEEDKMNSDTLIPLYTMNVEIPQVSINVGLNTEQNRAIYHVLELTGKIVDRSTYNLSIAALNSPLVLLYGPAGCGKSVCIVEMVFQILSLYPTSKILFCTPSDYSADLVTSRLVNGSIKGLSESNQLTPIQLLRLNTYNRHTSIPECVKPYCKTNQLTGLFLIPPVHELYTYSCIVCTCQTAARTLVDLKLNTKHFTHFILDEAAQANDPETLVCLSLLNNKTISVLSGDLAQMSPDTKSVEATKLGLNISFFEKLLTRSNRPPCVLLSKNYRTNPTLLDFISRTFYEGVLKSSKLVVDKNILTWNLLQRPFPLYFHSVIGHDIYEQEQSSFYNLYEIEKVTEIIQSLLAQKELNVSLPDIAVIAPFKLHVHMLRKHLRKIDNLGMIRVEDIDALQGSESKVIILSTVTSRNTHYEDTHVAKAILDAMNKPARFTVAVSRAKELLIIVGNPYVLMKDEDWKKLLIFADQNGAYYGSSKPIGLNV</sequence>
<feature type="domain" description="DNA2/NAM7 helicase helicase" evidence="3">
    <location>
        <begin position="267"/>
        <end position="386"/>
    </location>
</feature>
<dbReference type="InterPro" id="IPR041677">
    <property type="entry name" value="DNA2/NAM7_AAA_11"/>
</dbReference>
<accession>A0A3G5AL86</accession>
<keyword evidence="5" id="KW-0067">ATP-binding</keyword>
<reference evidence="5" key="1">
    <citation type="submission" date="2018-10" db="EMBL/GenBank/DDBJ databases">
        <title>Hidden diversity of soil giant viruses.</title>
        <authorList>
            <person name="Schulz F."/>
            <person name="Alteio L."/>
            <person name="Goudeau D."/>
            <person name="Ryan E.M."/>
            <person name="Malmstrom R.R."/>
            <person name="Blanchard J."/>
            <person name="Woyke T."/>
        </authorList>
    </citation>
    <scope>NUCLEOTIDE SEQUENCE</scope>
    <source>
        <strain evidence="5">SYV1</strain>
    </source>
</reference>
<evidence type="ECO:0000313" key="5">
    <source>
        <dbReference type="EMBL" id="AYV87083.1"/>
    </source>
</evidence>
<name>A0A3G5AL86_9VIRU</name>
<dbReference type="PANTHER" id="PTHR45418:SF5">
    <property type="entry name" value="BRCA2-INTERACTING PROTEIN-LIKE-RELATED"/>
    <property type="match status" value="1"/>
</dbReference>
<dbReference type="SUPFAM" id="SSF52540">
    <property type="entry name" value="P-loop containing nucleoside triphosphate hydrolases"/>
    <property type="match status" value="1"/>
</dbReference>